<sequence>MSSMSDPHKPFAGPLPPLPSASTSLPSIHYVEGPFYSALHQAWDTTATTSSKSPFSDELRAAIDKAEEKTKVNLPGRSRSYHDEQLNKMEEVGEYILWTSLVLERLTAEFVEGRYLSDTINELRKRLWEDDLSAMTVNASVSKLRPSLIQRLNDEWNINCWTGETEDWFNKTIETQLNKRGKGEWRCVRGLKCKQGGVVDGVVRVFERHSEFK</sequence>
<evidence type="ECO:0000313" key="1">
    <source>
        <dbReference type="EMBL" id="KAI6784512.1"/>
    </source>
</evidence>
<dbReference type="RefSeq" id="XP_051365368.1">
    <property type="nucleotide sequence ID" value="XM_051503001.1"/>
</dbReference>
<dbReference type="AlphaFoldDB" id="A0A9P9Y6R9"/>
<reference evidence="1" key="1">
    <citation type="journal article" date="2021" name="J Fungi (Basel)">
        <title>Genomic and Metabolomic Analyses of the Marine Fungus Emericellopsis cladophorae: Insights into Saltwater Adaptability Mechanisms and Its Biosynthetic Potential.</title>
        <authorList>
            <person name="Goncalves M.F.M."/>
            <person name="Hilario S."/>
            <person name="Van de Peer Y."/>
            <person name="Esteves A.C."/>
            <person name="Alves A."/>
        </authorList>
    </citation>
    <scope>NUCLEOTIDE SEQUENCE</scope>
    <source>
        <strain evidence="1">MUM 19.33</strain>
    </source>
</reference>
<keyword evidence="2" id="KW-1185">Reference proteome</keyword>
<protein>
    <submittedName>
        <fullName evidence="1">Uncharacterized protein</fullName>
    </submittedName>
</protein>
<reference evidence="1" key="2">
    <citation type="submission" date="2022-07" db="EMBL/GenBank/DDBJ databases">
        <authorList>
            <person name="Goncalves M.F.M."/>
            <person name="Hilario S."/>
            <person name="Van De Peer Y."/>
            <person name="Esteves A.C."/>
            <person name="Alves A."/>
        </authorList>
    </citation>
    <scope>NUCLEOTIDE SEQUENCE</scope>
    <source>
        <strain evidence="1">MUM 19.33</strain>
    </source>
</reference>
<name>A0A9P9Y6R9_9HYPO</name>
<comment type="caution">
    <text evidence="1">The sequence shown here is derived from an EMBL/GenBank/DDBJ whole genome shotgun (WGS) entry which is preliminary data.</text>
</comment>
<evidence type="ECO:0000313" key="2">
    <source>
        <dbReference type="Proteomes" id="UP001055219"/>
    </source>
</evidence>
<accession>A0A9P9Y6R9</accession>
<dbReference type="EMBL" id="JAGIXG020000004">
    <property type="protein sequence ID" value="KAI6784512.1"/>
    <property type="molecule type" value="Genomic_DNA"/>
</dbReference>
<dbReference type="OrthoDB" id="10341937at2759"/>
<dbReference type="GeneID" id="75833035"/>
<dbReference type="Proteomes" id="UP001055219">
    <property type="component" value="Unassembled WGS sequence"/>
</dbReference>
<organism evidence="1 2">
    <name type="scientific">Emericellopsis cladophorae</name>
    <dbReference type="NCBI Taxonomy" id="2686198"/>
    <lineage>
        <taxon>Eukaryota</taxon>
        <taxon>Fungi</taxon>
        <taxon>Dikarya</taxon>
        <taxon>Ascomycota</taxon>
        <taxon>Pezizomycotina</taxon>
        <taxon>Sordariomycetes</taxon>
        <taxon>Hypocreomycetidae</taxon>
        <taxon>Hypocreales</taxon>
        <taxon>Bionectriaceae</taxon>
        <taxon>Emericellopsis</taxon>
    </lineage>
</organism>
<proteinExistence type="predicted"/>
<gene>
    <name evidence="1" type="ORF">J7T54_006557</name>
</gene>